<organism evidence="3 4">
    <name type="scientific">Leptospira idonii</name>
    <dbReference type="NCBI Taxonomy" id="1193500"/>
    <lineage>
        <taxon>Bacteria</taxon>
        <taxon>Pseudomonadati</taxon>
        <taxon>Spirochaetota</taxon>
        <taxon>Spirochaetia</taxon>
        <taxon>Leptospirales</taxon>
        <taxon>Leptospiraceae</taxon>
        <taxon>Leptospira</taxon>
    </lineage>
</organism>
<dbReference type="PRINTS" id="PR01415">
    <property type="entry name" value="ANKYRIN"/>
</dbReference>
<dbReference type="AlphaFoldDB" id="A0A4R9M2E8"/>
<dbReference type="Pfam" id="PF12796">
    <property type="entry name" value="Ank_2"/>
    <property type="match status" value="2"/>
</dbReference>
<dbReference type="Pfam" id="PF00023">
    <property type="entry name" value="Ank"/>
    <property type="match status" value="2"/>
</dbReference>
<proteinExistence type="predicted"/>
<keyword evidence="2" id="KW-0732">Signal</keyword>
<comment type="caution">
    <text evidence="3">The sequence shown here is derived from an EMBL/GenBank/DDBJ whole genome shotgun (WGS) entry which is preliminary data.</text>
</comment>
<gene>
    <name evidence="3" type="ORF">EHS15_04935</name>
</gene>
<dbReference type="EMBL" id="RQHW01000016">
    <property type="protein sequence ID" value="TGN20045.1"/>
    <property type="molecule type" value="Genomic_DNA"/>
</dbReference>
<feature type="signal peptide" evidence="2">
    <location>
        <begin position="1"/>
        <end position="22"/>
    </location>
</feature>
<dbReference type="PANTHER" id="PTHR44207">
    <property type="entry name" value="SURFACE ANTIGEN BSPA-LIKE-RELATED"/>
    <property type="match status" value="1"/>
</dbReference>
<evidence type="ECO:0000313" key="4">
    <source>
        <dbReference type="Proteomes" id="UP000298058"/>
    </source>
</evidence>
<keyword evidence="1" id="KW-0040">ANK repeat</keyword>
<keyword evidence="4" id="KW-1185">Reference proteome</keyword>
<feature type="repeat" description="ANK" evidence="1">
    <location>
        <begin position="188"/>
        <end position="220"/>
    </location>
</feature>
<dbReference type="PROSITE" id="PS50088">
    <property type="entry name" value="ANK_REPEAT"/>
    <property type="match status" value="3"/>
</dbReference>
<feature type="chain" id="PRO_5020537657" evidence="2">
    <location>
        <begin position="23"/>
        <end position="286"/>
    </location>
</feature>
<name>A0A4R9M2E8_9LEPT</name>
<dbReference type="InterPro" id="IPR002110">
    <property type="entry name" value="Ankyrin_rpt"/>
</dbReference>
<dbReference type="PROSITE" id="PS51257">
    <property type="entry name" value="PROKAR_LIPOPROTEIN"/>
    <property type="match status" value="1"/>
</dbReference>
<dbReference type="PANTHER" id="PTHR44207:SF2">
    <property type="entry name" value="REPEAT PROTEIN, PUTATIVE-RELATED"/>
    <property type="match status" value="1"/>
</dbReference>
<dbReference type="PROSITE" id="PS50297">
    <property type="entry name" value="ANK_REP_REGION"/>
    <property type="match status" value="3"/>
</dbReference>
<reference evidence="3" key="1">
    <citation type="journal article" date="2019" name="PLoS Negl. Trop. Dis.">
        <title>Revisiting the worldwide diversity of Leptospira species in the environment.</title>
        <authorList>
            <person name="Vincent A.T."/>
            <person name="Schiettekatte O."/>
            <person name="Bourhy P."/>
            <person name="Veyrier F.J."/>
            <person name="Picardeau M."/>
        </authorList>
    </citation>
    <scope>NUCLEOTIDE SEQUENCE [LARGE SCALE GENOMIC DNA]</scope>
    <source>
        <strain evidence="3">201300427</strain>
    </source>
</reference>
<evidence type="ECO:0000313" key="3">
    <source>
        <dbReference type="EMBL" id="TGN20045.1"/>
    </source>
</evidence>
<dbReference type="Gene3D" id="1.25.40.20">
    <property type="entry name" value="Ankyrin repeat-containing domain"/>
    <property type="match status" value="1"/>
</dbReference>
<dbReference type="Proteomes" id="UP000298058">
    <property type="component" value="Unassembled WGS sequence"/>
</dbReference>
<evidence type="ECO:0000256" key="2">
    <source>
        <dbReference type="SAM" id="SignalP"/>
    </source>
</evidence>
<feature type="repeat" description="ANK" evidence="1">
    <location>
        <begin position="155"/>
        <end position="187"/>
    </location>
</feature>
<feature type="repeat" description="ANK" evidence="1">
    <location>
        <begin position="122"/>
        <end position="154"/>
    </location>
</feature>
<dbReference type="SMART" id="SM00248">
    <property type="entry name" value="ANK"/>
    <property type="match status" value="6"/>
</dbReference>
<accession>A0A4R9M2E8</accession>
<dbReference type="RefSeq" id="WP_135759441.1">
    <property type="nucleotide sequence ID" value="NZ_RQHW01000016.1"/>
</dbReference>
<evidence type="ECO:0000256" key="1">
    <source>
        <dbReference type="PROSITE-ProRule" id="PRU00023"/>
    </source>
</evidence>
<dbReference type="SUPFAM" id="SSF48403">
    <property type="entry name" value="Ankyrin repeat"/>
    <property type="match status" value="1"/>
</dbReference>
<dbReference type="OrthoDB" id="341379at2"/>
<sequence>MRHSKNIIVIVLLMLSCSTANRKNKEFQEFEYLKSCNSTNSEVLFQDNSKINVKVDSGIPIISYFAKIGNLHCINKLLSLKADINSVDSRGFTPFIFSVYSNPKVMKLLLENGADISAETPNGGNALILAAEIGNLDALKFLIERGMNINHLTKHKGTPLMHAAIRGYSKIIEELLINGANPNLADNLNITPIMHAASNGHIETVTLLLKFKADVNIKDYKGYSVILAPSDASYPSENHLVIVDLLVNAGANINDRNNFGDSALSIAKKRKLFSLITKLESLGAKD</sequence>
<dbReference type="InterPro" id="IPR036770">
    <property type="entry name" value="Ankyrin_rpt-contain_sf"/>
</dbReference>
<protein>
    <submittedName>
        <fullName evidence="3">Ankyrin repeat domain-containing protein</fullName>
    </submittedName>
</protein>